<evidence type="ECO:0000256" key="2">
    <source>
        <dbReference type="ARBA" id="ARBA00022514"/>
    </source>
</evidence>
<accession>A0A3Q3WFI0</accession>
<dbReference type="Gene3D" id="2.40.50.40">
    <property type="match status" value="1"/>
</dbReference>
<name>A0A3Q3WFI0_MOLML</name>
<sequence length="100" mass="11042">MAAPRFALAALVVMLAVITLSEGMRGSGPKKCCSSFSKKWVHKDSVVNYIRTSQRCPKRAVILRTVEEKTLCVNPTAPWVKQLMSYLDAKSARVAETSNL</sequence>
<evidence type="ECO:0000256" key="3">
    <source>
        <dbReference type="ARBA" id="ARBA00022525"/>
    </source>
</evidence>
<feature type="signal peptide" evidence="5">
    <location>
        <begin position="1"/>
        <end position="23"/>
    </location>
</feature>
<feature type="chain" id="PRO_5018707395" description="Chemokine interleukin-8-like domain-containing protein" evidence="5">
    <location>
        <begin position="24"/>
        <end position="100"/>
    </location>
</feature>
<dbReference type="Proteomes" id="UP000261620">
    <property type="component" value="Unplaced"/>
</dbReference>
<keyword evidence="3" id="KW-0964">Secreted</keyword>
<keyword evidence="8" id="KW-1185">Reference proteome</keyword>
<evidence type="ECO:0000313" key="7">
    <source>
        <dbReference type="Ensembl" id="ENSMMOP00000013443.1"/>
    </source>
</evidence>
<dbReference type="GO" id="GO:0006955">
    <property type="term" value="P:immune response"/>
    <property type="evidence" value="ECO:0007669"/>
    <property type="project" value="InterPro"/>
</dbReference>
<dbReference type="AlphaFoldDB" id="A0A3Q3WFI0"/>
<evidence type="ECO:0000313" key="8">
    <source>
        <dbReference type="Proteomes" id="UP000261620"/>
    </source>
</evidence>
<dbReference type="GO" id="GO:0008009">
    <property type="term" value="F:chemokine activity"/>
    <property type="evidence" value="ECO:0007669"/>
    <property type="project" value="InterPro"/>
</dbReference>
<protein>
    <recommendedName>
        <fullName evidence="6">Chemokine interleukin-8-like domain-containing protein</fullName>
    </recommendedName>
</protein>
<dbReference type="SUPFAM" id="SSF54117">
    <property type="entry name" value="Interleukin 8-like chemokines"/>
    <property type="match status" value="1"/>
</dbReference>
<reference evidence="7" key="2">
    <citation type="submission" date="2025-09" db="UniProtKB">
        <authorList>
            <consortium name="Ensembl"/>
        </authorList>
    </citation>
    <scope>IDENTIFICATION</scope>
</reference>
<dbReference type="PANTHER" id="PTHR12015:SF183">
    <property type="entry name" value="C-C MOTIF CHEMOKINE 3"/>
    <property type="match status" value="1"/>
</dbReference>
<dbReference type="OMA" id="IRTSQRC"/>
<keyword evidence="2" id="KW-0202">Cytokine</keyword>
<proteinExistence type="predicted"/>
<keyword evidence="4 5" id="KW-0732">Signal</keyword>
<dbReference type="SMART" id="SM00199">
    <property type="entry name" value="SCY"/>
    <property type="match status" value="1"/>
</dbReference>
<dbReference type="InterPro" id="IPR001811">
    <property type="entry name" value="Chemokine_IL8-like_dom"/>
</dbReference>
<dbReference type="STRING" id="94237.ENSMMOP00000013443"/>
<dbReference type="GO" id="GO:0005615">
    <property type="term" value="C:extracellular space"/>
    <property type="evidence" value="ECO:0007669"/>
    <property type="project" value="UniProtKB-KW"/>
</dbReference>
<dbReference type="CDD" id="cd00272">
    <property type="entry name" value="Chemokine_CC"/>
    <property type="match status" value="1"/>
</dbReference>
<organism evidence="7 8">
    <name type="scientific">Mola mola</name>
    <name type="common">Ocean sunfish</name>
    <name type="synonym">Tetraodon mola</name>
    <dbReference type="NCBI Taxonomy" id="94237"/>
    <lineage>
        <taxon>Eukaryota</taxon>
        <taxon>Metazoa</taxon>
        <taxon>Chordata</taxon>
        <taxon>Craniata</taxon>
        <taxon>Vertebrata</taxon>
        <taxon>Euteleostomi</taxon>
        <taxon>Actinopterygii</taxon>
        <taxon>Neopterygii</taxon>
        <taxon>Teleostei</taxon>
        <taxon>Neoteleostei</taxon>
        <taxon>Acanthomorphata</taxon>
        <taxon>Eupercaria</taxon>
        <taxon>Tetraodontiformes</taxon>
        <taxon>Molidae</taxon>
        <taxon>Mola</taxon>
    </lineage>
</organism>
<reference evidence="7" key="1">
    <citation type="submission" date="2025-08" db="UniProtKB">
        <authorList>
            <consortium name="Ensembl"/>
        </authorList>
    </citation>
    <scope>IDENTIFICATION</scope>
</reference>
<dbReference type="InterPro" id="IPR039809">
    <property type="entry name" value="Chemokine_b/g/d"/>
</dbReference>
<comment type="subcellular location">
    <subcellularLocation>
        <location evidence="1">Secreted</location>
    </subcellularLocation>
</comment>
<evidence type="ECO:0000256" key="5">
    <source>
        <dbReference type="SAM" id="SignalP"/>
    </source>
</evidence>
<dbReference type="InterPro" id="IPR036048">
    <property type="entry name" value="Interleukin_8-like_sf"/>
</dbReference>
<evidence type="ECO:0000256" key="1">
    <source>
        <dbReference type="ARBA" id="ARBA00004613"/>
    </source>
</evidence>
<dbReference type="Ensembl" id="ENSMMOT00000013664.1">
    <property type="protein sequence ID" value="ENSMMOP00000013443.1"/>
    <property type="gene ID" value="ENSMMOG00000010323.1"/>
</dbReference>
<dbReference type="PANTHER" id="PTHR12015">
    <property type="entry name" value="SMALL INDUCIBLE CYTOKINE A"/>
    <property type="match status" value="1"/>
</dbReference>
<feature type="domain" description="Chemokine interleukin-8-like" evidence="6">
    <location>
        <begin position="29"/>
        <end position="87"/>
    </location>
</feature>
<evidence type="ECO:0000259" key="6">
    <source>
        <dbReference type="SMART" id="SM00199"/>
    </source>
</evidence>
<dbReference type="Pfam" id="PF00048">
    <property type="entry name" value="IL8"/>
    <property type="match status" value="1"/>
</dbReference>
<evidence type="ECO:0000256" key="4">
    <source>
        <dbReference type="ARBA" id="ARBA00022729"/>
    </source>
</evidence>